<feature type="non-terminal residue" evidence="1">
    <location>
        <position position="50"/>
    </location>
</feature>
<name>A6JZ81_RAT</name>
<reference evidence="1 2" key="1">
    <citation type="submission" date="2005-09" db="EMBL/GenBank/DDBJ databases">
        <authorList>
            <person name="Mural R.J."/>
            <person name="Li P.W."/>
            <person name="Adams M.D."/>
            <person name="Amanatides P.G."/>
            <person name="Baden-Tillson H."/>
            <person name="Barnstead M."/>
            <person name="Chin S.H."/>
            <person name="Dew I."/>
            <person name="Evans C.A."/>
            <person name="Ferriera S."/>
            <person name="Flanigan M."/>
            <person name="Fosler C."/>
            <person name="Glodek A."/>
            <person name="Gu Z."/>
            <person name="Holt R.A."/>
            <person name="Jennings D."/>
            <person name="Kraft C.L."/>
            <person name="Lu F."/>
            <person name="Nguyen T."/>
            <person name="Nusskern D.R."/>
            <person name="Pfannkoch C.M."/>
            <person name="Sitter C."/>
            <person name="Sutton G.G."/>
            <person name="Venter J.C."/>
            <person name="Wang Z."/>
            <person name="Woodage T."/>
            <person name="Zheng X.H."/>
            <person name="Zhong F."/>
        </authorList>
    </citation>
    <scope>NUCLEOTIDE SEQUENCE [LARGE SCALE GENOMIC DNA]</scope>
    <source>
        <strain>BN</strain>
        <strain evidence="2">Sprague-Dawley</strain>
    </source>
</reference>
<proteinExistence type="predicted"/>
<evidence type="ECO:0000313" key="1">
    <source>
        <dbReference type="EMBL" id="EDL90272.1"/>
    </source>
</evidence>
<gene>
    <name evidence="1" type="ORF">rCG_50162</name>
</gene>
<accession>A6JZ81</accession>
<dbReference type="Proteomes" id="UP000234681">
    <property type="component" value="Chromosome 5"/>
</dbReference>
<dbReference type="EMBL" id="CH474008">
    <property type="protein sequence ID" value="EDL90272.1"/>
    <property type="molecule type" value="Genomic_DNA"/>
</dbReference>
<evidence type="ECO:0000313" key="2">
    <source>
        <dbReference type="Proteomes" id="UP000234681"/>
    </source>
</evidence>
<sequence>MPPVTSSTKVQDFHGTSKAIINGTMTRNLGLDLHFLPASNVLGPAPYDPG</sequence>
<organism evidence="1 2">
    <name type="scientific">Rattus norvegicus</name>
    <name type="common">Rat</name>
    <dbReference type="NCBI Taxonomy" id="10116"/>
    <lineage>
        <taxon>Eukaryota</taxon>
        <taxon>Metazoa</taxon>
        <taxon>Chordata</taxon>
        <taxon>Craniata</taxon>
        <taxon>Vertebrata</taxon>
        <taxon>Euteleostomi</taxon>
        <taxon>Mammalia</taxon>
        <taxon>Eutheria</taxon>
        <taxon>Euarchontoglires</taxon>
        <taxon>Glires</taxon>
        <taxon>Rodentia</taxon>
        <taxon>Myomorpha</taxon>
        <taxon>Muroidea</taxon>
        <taxon>Muridae</taxon>
        <taxon>Murinae</taxon>
        <taxon>Rattus</taxon>
    </lineage>
</organism>
<protein>
    <submittedName>
        <fullName evidence="1">RCG50162, isoform CRA_d</fullName>
    </submittedName>
</protein>
<dbReference type="AlphaFoldDB" id="A6JZ81"/>